<dbReference type="GO" id="GO:0016485">
    <property type="term" value="P:protein processing"/>
    <property type="evidence" value="ECO:0007669"/>
    <property type="project" value="TreeGrafter"/>
</dbReference>
<protein>
    <submittedName>
        <fullName evidence="4">PREP protein</fullName>
    </submittedName>
</protein>
<organism evidence="4 5">
    <name type="scientific">Dromas ardeola</name>
    <dbReference type="NCBI Taxonomy" id="458190"/>
    <lineage>
        <taxon>Eukaryota</taxon>
        <taxon>Metazoa</taxon>
        <taxon>Chordata</taxon>
        <taxon>Craniata</taxon>
        <taxon>Vertebrata</taxon>
        <taxon>Euteleostomi</taxon>
        <taxon>Archelosauria</taxon>
        <taxon>Archosauria</taxon>
        <taxon>Dinosauria</taxon>
        <taxon>Saurischia</taxon>
        <taxon>Theropoda</taxon>
        <taxon>Coelurosauria</taxon>
        <taxon>Aves</taxon>
        <taxon>Neognathae</taxon>
        <taxon>Neoaves</taxon>
        <taxon>Charadriiformes</taxon>
        <taxon>Dromadidae</taxon>
        <taxon>Dromas</taxon>
    </lineage>
</organism>
<dbReference type="SUPFAM" id="SSF63411">
    <property type="entry name" value="LuxS/MPP-like metallohydrolase"/>
    <property type="match status" value="3"/>
</dbReference>
<evidence type="ECO:0000259" key="3">
    <source>
        <dbReference type="SMART" id="SM01264"/>
    </source>
</evidence>
<evidence type="ECO:0000313" key="4">
    <source>
        <dbReference type="EMBL" id="NWU51503.1"/>
    </source>
</evidence>
<name>A0A7K5XDI3_9CHAR</name>
<comment type="subcellular location">
    <subcellularLocation>
        <location evidence="1">Mitochondrion matrix</location>
    </subcellularLocation>
</comment>
<dbReference type="SMART" id="SM01264">
    <property type="entry name" value="M16C_associated"/>
    <property type="match status" value="1"/>
</dbReference>
<dbReference type="GO" id="GO:0046872">
    <property type="term" value="F:metal ion binding"/>
    <property type="evidence" value="ECO:0007669"/>
    <property type="project" value="InterPro"/>
</dbReference>
<proteinExistence type="predicted"/>
<dbReference type="PANTHER" id="PTHR43016">
    <property type="entry name" value="PRESEQUENCE PROTEASE"/>
    <property type="match status" value="1"/>
</dbReference>
<evidence type="ECO:0000256" key="2">
    <source>
        <dbReference type="ARBA" id="ARBA00011853"/>
    </source>
</evidence>
<reference evidence="4 5" key="1">
    <citation type="submission" date="2019-09" db="EMBL/GenBank/DDBJ databases">
        <title>Bird 10,000 Genomes (B10K) Project - Family phase.</title>
        <authorList>
            <person name="Zhang G."/>
        </authorList>
    </citation>
    <scope>NUCLEOTIDE SEQUENCE [LARGE SCALE GENOMIC DNA]</scope>
    <source>
        <strain evidence="4">B10K-DU-012-55</strain>
        <tissue evidence="4">Muscle</tissue>
    </source>
</reference>
<accession>A0A7K5XDI3</accession>
<feature type="non-terminal residue" evidence="4">
    <location>
        <position position="1"/>
    </location>
</feature>
<gene>
    <name evidence="4" type="primary">Pitrm1</name>
    <name evidence="4" type="ORF">DROARD_R11376</name>
</gene>
<dbReference type="PANTHER" id="PTHR43016:SF13">
    <property type="entry name" value="PRESEQUENCE PROTEASE, MITOCHONDRIAL"/>
    <property type="match status" value="1"/>
</dbReference>
<feature type="domain" description="Peptidase M16C associated" evidence="3">
    <location>
        <begin position="55"/>
        <end position="303"/>
    </location>
</feature>
<dbReference type="GO" id="GO:0005759">
    <property type="term" value="C:mitochondrial matrix"/>
    <property type="evidence" value="ECO:0007669"/>
    <property type="project" value="UniProtKB-SubCell"/>
</dbReference>
<keyword evidence="5" id="KW-1185">Reference proteome</keyword>
<feature type="non-terminal residue" evidence="4">
    <location>
        <position position="575"/>
    </location>
</feature>
<dbReference type="Pfam" id="PF08367">
    <property type="entry name" value="M16C_assoc"/>
    <property type="match status" value="1"/>
</dbReference>
<dbReference type="Proteomes" id="UP000586671">
    <property type="component" value="Unassembled WGS sequence"/>
</dbReference>
<dbReference type="AlphaFoldDB" id="A0A7K5XDI3"/>
<evidence type="ECO:0000313" key="5">
    <source>
        <dbReference type="Proteomes" id="UP000586671"/>
    </source>
</evidence>
<dbReference type="FunFam" id="3.30.830.10:FF:000020">
    <property type="entry name" value="Mitochondrial presequence protease"/>
    <property type="match status" value="1"/>
</dbReference>
<dbReference type="Gene3D" id="3.30.830.10">
    <property type="entry name" value="Metalloenzyme, LuxS/M16 peptidase-like"/>
    <property type="match status" value="3"/>
</dbReference>
<dbReference type="InterPro" id="IPR011249">
    <property type="entry name" value="Metalloenz_LuxS/M16"/>
</dbReference>
<dbReference type="InterPro" id="IPR013578">
    <property type="entry name" value="Peptidase_M16C_assoc"/>
</dbReference>
<dbReference type="EMBL" id="VYZM01009736">
    <property type="protein sequence ID" value="NWU51503.1"/>
    <property type="molecule type" value="Genomic_DNA"/>
</dbReference>
<evidence type="ECO:0000256" key="1">
    <source>
        <dbReference type="ARBA" id="ARBA00004305"/>
    </source>
</evidence>
<comment type="caution">
    <text evidence="4">The sequence shown here is derived from an EMBL/GenBank/DDBJ whole genome shotgun (WGS) entry which is preliminary data.</text>
</comment>
<sequence length="575" mass="65528">YIASCWNQDGDPVELLKIADKVSRFRQCLKENPTFLQEKVKTYFKDNPHRLTLSMSPEEDYHDKQAKMEAEKLDKKVSALSEEEKTQIFEKGLELIALQSKPQDTSCLPALKVSDIEPQIPFTVLETTLAADEVPVQYCAQPTNGVVYFRAVSSLNTLPEELKPYVPLFCNVITKMGCGALDYREQAQKIELKTGGMSVSPHIIPDDSHLDVYEQGVLFSSLCLDRNLPDMMHLWSEIFNNPRFEEEEHFRVLVKKTAQELSNGIPDCGHLYASIRASKNLTPSGELQEMFSGMDQVKLMKRIAEMSDIKPILRKLPRIKKYLLNSDNIRCSVNAAPQQIPEASKEVEKFLKGIARSKKERKPIRPHVIEVRNYFIYEDPFCTALPSELYWGMHSNSPLRHCRLCKVGNGISRELLCVLCSTKRSHRIIEWFGLERTLKVINISFCKTKKLILLFFLFFLLRDPNSLETLKTFEKAVEWAKSGEFTQEDIDEAKLAVFAAVDAPIAPSDKGMDHFLYGISDEMKQSHREQLFAVNSDNLVDVSHKYLAVGKSTRGQAVLGPENADITKDPSWVKR</sequence>
<comment type="subunit">
    <text evidence="2">Monomer and homodimer; homodimerization is induced by binding of the substrate.</text>
</comment>
<dbReference type="GO" id="GO:0004222">
    <property type="term" value="F:metalloendopeptidase activity"/>
    <property type="evidence" value="ECO:0007669"/>
    <property type="project" value="TreeGrafter"/>
</dbReference>